<dbReference type="AlphaFoldDB" id="A0A8K0EX71"/>
<organism evidence="2 3">
    <name type="scientific">Branchiostoma lanceolatum</name>
    <name type="common">Common lancelet</name>
    <name type="synonym">Amphioxus lanceolatum</name>
    <dbReference type="NCBI Taxonomy" id="7740"/>
    <lineage>
        <taxon>Eukaryota</taxon>
        <taxon>Metazoa</taxon>
        <taxon>Chordata</taxon>
        <taxon>Cephalochordata</taxon>
        <taxon>Leptocardii</taxon>
        <taxon>Amphioxiformes</taxon>
        <taxon>Branchiostomatidae</taxon>
        <taxon>Branchiostoma</taxon>
    </lineage>
</organism>
<evidence type="ECO:0000256" key="1">
    <source>
        <dbReference type="SAM" id="MobiDB-lite"/>
    </source>
</evidence>
<sequence length="94" mass="9450">MPRDGATTGEVPRDGATTEDEVPREGAMVGSDLPTDVVRTGLTVLRGGVTRAVDNVMTTGPNDGVAPADRPEVPGSAKTGVEVLKGCAVGDGSM</sequence>
<reference evidence="2" key="1">
    <citation type="submission" date="2022-01" db="EMBL/GenBank/DDBJ databases">
        <authorList>
            <person name="Braso-Vives M."/>
        </authorList>
    </citation>
    <scope>NUCLEOTIDE SEQUENCE</scope>
</reference>
<evidence type="ECO:0000313" key="3">
    <source>
        <dbReference type="Proteomes" id="UP000838412"/>
    </source>
</evidence>
<accession>A0A8K0EX71</accession>
<name>A0A8K0EX71_BRALA</name>
<dbReference type="Proteomes" id="UP000838412">
    <property type="component" value="Chromosome 8"/>
</dbReference>
<feature type="region of interest" description="Disordered" evidence="1">
    <location>
        <begin position="55"/>
        <end position="78"/>
    </location>
</feature>
<dbReference type="EMBL" id="OV696693">
    <property type="protein sequence ID" value="CAH1272199.1"/>
    <property type="molecule type" value="Genomic_DNA"/>
</dbReference>
<keyword evidence="3" id="KW-1185">Reference proteome</keyword>
<feature type="region of interest" description="Disordered" evidence="1">
    <location>
        <begin position="1"/>
        <end position="32"/>
    </location>
</feature>
<evidence type="ECO:0000313" key="2">
    <source>
        <dbReference type="EMBL" id="CAH1272199.1"/>
    </source>
</evidence>
<proteinExistence type="predicted"/>
<protein>
    <submittedName>
        <fullName evidence="2">Hypp4785 protein</fullName>
    </submittedName>
</protein>
<gene>
    <name evidence="2" type="primary">Hypp4785</name>
    <name evidence="2" type="ORF">BLAG_LOCUS23904</name>
</gene>